<reference evidence="1" key="1">
    <citation type="submission" date="2020-07" db="EMBL/GenBank/DDBJ databases">
        <title>Multicomponent nature underlies the extraordinary mechanical properties of spider dragline silk.</title>
        <authorList>
            <person name="Kono N."/>
            <person name="Nakamura H."/>
            <person name="Mori M."/>
            <person name="Yoshida Y."/>
            <person name="Ohtoshi R."/>
            <person name="Malay A.D."/>
            <person name="Moran D.A.P."/>
            <person name="Tomita M."/>
            <person name="Numata K."/>
            <person name="Arakawa K."/>
        </authorList>
    </citation>
    <scope>NUCLEOTIDE SEQUENCE</scope>
</reference>
<feature type="non-terminal residue" evidence="1">
    <location>
        <position position="172"/>
    </location>
</feature>
<dbReference type="SUPFAM" id="SSF53335">
    <property type="entry name" value="S-adenosyl-L-methionine-dependent methyltransferases"/>
    <property type="match status" value="1"/>
</dbReference>
<protein>
    <submittedName>
        <fullName evidence="1">Juvenile hormone acid O-methyltransferase</fullName>
    </submittedName>
</protein>
<dbReference type="Proteomes" id="UP000887116">
    <property type="component" value="Unassembled WGS sequence"/>
</dbReference>
<organism evidence="1 2">
    <name type="scientific">Trichonephila clavata</name>
    <name type="common">Joro spider</name>
    <name type="synonym">Nephila clavata</name>
    <dbReference type="NCBI Taxonomy" id="2740835"/>
    <lineage>
        <taxon>Eukaryota</taxon>
        <taxon>Metazoa</taxon>
        <taxon>Ecdysozoa</taxon>
        <taxon>Arthropoda</taxon>
        <taxon>Chelicerata</taxon>
        <taxon>Arachnida</taxon>
        <taxon>Araneae</taxon>
        <taxon>Araneomorphae</taxon>
        <taxon>Entelegynae</taxon>
        <taxon>Araneoidea</taxon>
        <taxon>Nephilidae</taxon>
        <taxon>Trichonephila</taxon>
    </lineage>
</organism>
<dbReference type="InterPro" id="IPR029063">
    <property type="entry name" value="SAM-dependent_MTases_sf"/>
</dbReference>
<evidence type="ECO:0000313" key="2">
    <source>
        <dbReference type="Proteomes" id="UP000887116"/>
    </source>
</evidence>
<gene>
    <name evidence="1" type="primary">jhamt_5</name>
    <name evidence="1" type="ORF">TNCT_173691</name>
</gene>
<proteinExistence type="predicted"/>
<keyword evidence="2" id="KW-1185">Reference proteome</keyword>
<evidence type="ECO:0000313" key="1">
    <source>
        <dbReference type="EMBL" id="GFR09680.1"/>
    </source>
</evidence>
<dbReference type="Gene3D" id="3.40.50.150">
    <property type="entry name" value="Vaccinia Virus protein VP39"/>
    <property type="match status" value="1"/>
</dbReference>
<dbReference type="OrthoDB" id="6484799at2759"/>
<name>A0A8X6GVA0_TRICU</name>
<dbReference type="EMBL" id="BMAO01036302">
    <property type="protein sequence ID" value="GFR09680.1"/>
    <property type="molecule type" value="Genomic_DNA"/>
</dbReference>
<sequence>STLKQLEGQITKLVSIYCINWLKDQRNAFQNIFRLLKKGGGAAVCFPLQTSYNDVLLKVQNDPKWSDFLKNIDTMVSESHQKKWNCTPYKEMLEDIGFEIVYCKEEVVSDVISSEEKFRSFFSSVCVLKQHVPKDRREELKNDFIEELSRQNGRHSNGLPLFTSNVLECEGI</sequence>
<accession>A0A8X6GVA0</accession>
<dbReference type="AlphaFoldDB" id="A0A8X6GVA0"/>
<comment type="caution">
    <text evidence="1">The sequence shown here is derived from an EMBL/GenBank/DDBJ whole genome shotgun (WGS) entry which is preliminary data.</text>
</comment>